<dbReference type="Proteomes" id="UP001057402">
    <property type="component" value="Chromosome 7"/>
</dbReference>
<proteinExistence type="predicted"/>
<evidence type="ECO:0000313" key="2">
    <source>
        <dbReference type="Proteomes" id="UP001057402"/>
    </source>
</evidence>
<reference evidence="2" key="1">
    <citation type="journal article" date="2023" name="Front. Plant Sci.">
        <title>Chromosomal-level genome assembly of Melastoma candidum provides insights into trichome evolution.</title>
        <authorList>
            <person name="Zhong Y."/>
            <person name="Wu W."/>
            <person name="Sun C."/>
            <person name="Zou P."/>
            <person name="Liu Y."/>
            <person name="Dai S."/>
            <person name="Zhou R."/>
        </authorList>
    </citation>
    <scope>NUCLEOTIDE SEQUENCE [LARGE SCALE GENOMIC DNA]</scope>
</reference>
<organism evidence="1 2">
    <name type="scientific">Melastoma candidum</name>
    <dbReference type="NCBI Taxonomy" id="119954"/>
    <lineage>
        <taxon>Eukaryota</taxon>
        <taxon>Viridiplantae</taxon>
        <taxon>Streptophyta</taxon>
        <taxon>Embryophyta</taxon>
        <taxon>Tracheophyta</taxon>
        <taxon>Spermatophyta</taxon>
        <taxon>Magnoliopsida</taxon>
        <taxon>eudicotyledons</taxon>
        <taxon>Gunneridae</taxon>
        <taxon>Pentapetalae</taxon>
        <taxon>rosids</taxon>
        <taxon>malvids</taxon>
        <taxon>Myrtales</taxon>
        <taxon>Melastomataceae</taxon>
        <taxon>Melastomatoideae</taxon>
        <taxon>Melastomateae</taxon>
        <taxon>Melastoma</taxon>
    </lineage>
</organism>
<evidence type="ECO:0000313" key="1">
    <source>
        <dbReference type="EMBL" id="KAI4341033.1"/>
    </source>
</evidence>
<sequence length="383" mass="43165">MVDKKLFKTKLCILYQRGHCNRQSCSFAHGESELRRVFGSYDGRRDHRGGDLRDRLPRRYSPRRYSPGRDARGRHLIRGYSPSRSIEESPHSDRKRRRRQQLDGQSNNISGDVGISEEPSDHVDGGKPVSESGHALLEQIRGLRADVELLETRRSELEIYLEGQVREADSLTSKIHELEDQLYLEKKECRRVNSKIKKFVRAHSRHSELQEELKRSQRQLAILGEQLGQEVMGAGTNEDLSINILSDEEPLGNNRSSAQNGRQEHSLKWAGAEELRPQVKLNYHHERAYLPDKDYEAVDRQRFGTGKYGDARHKKEKGLLSGVTAGDKSKVSGVGFIPPTGMAAHASDELADVEENVEAAASLPSGTAEDAQDVQNSENVDIV</sequence>
<accession>A0ACB9NX07</accession>
<protein>
    <submittedName>
        <fullName evidence="1">Uncharacterized protein</fullName>
    </submittedName>
</protein>
<name>A0ACB9NX07_9MYRT</name>
<gene>
    <name evidence="1" type="ORF">MLD38_025808</name>
</gene>
<dbReference type="EMBL" id="CM042886">
    <property type="protein sequence ID" value="KAI4341033.1"/>
    <property type="molecule type" value="Genomic_DNA"/>
</dbReference>
<keyword evidence="2" id="KW-1185">Reference proteome</keyword>
<comment type="caution">
    <text evidence="1">The sequence shown here is derived from an EMBL/GenBank/DDBJ whole genome shotgun (WGS) entry which is preliminary data.</text>
</comment>